<evidence type="ECO:0000256" key="6">
    <source>
        <dbReference type="ARBA" id="ARBA00022962"/>
    </source>
</evidence>
<feature type="domain" description="Glutamine amidotransferase" evidence="10">
    <location>
        <begin position="288"/>
        <end position="513"/>
    </location>
</feature>
<dbReference type="InterPro" id="IPR017926">
    <property type="entry name" value="GATASE"/>
</dbReference>
<dbReference type="PANTHER" id="PTHR11550:SF0">
    <property type="entry name" value="CTP SYNTHASE-RELATED"/>
    <property type="match status" value="1"/>
</dbReference>
<dbReference type="GO" id="GO:0005737">
    <property type="term" value="C:cytoplasm"/>
    <property type="evidence" value="ECO:0007669"/>
    <property type="project" value="TreeGrafter"/>
</dbReference>
<evidence type="ECO:0000256" key="5">
    <source>
        <dbReference type="ARBA" id="ARBA00022840"/>
    </source>
</evidence>
<dbReference type="EC" id="6.3.4.2" evidence="9"/>
<dbReference type="Proteomes" id="UP000015441">
    <property type="component" value="Unassembled WGS sequence"/>
</dbReference>
<evidence type="ECO:0000313" key="12">
    <source>
        <dbReference type="EMBL" id="CCU82129.1"/>
    </source>
</evidence>
<dbReference type="InterPro" id="IPR004468">
    <property type="entry name" value="CTP_synthase"/>
</dbReference>
<dbReference type="GO" id="GO:0005524">
    <property type="term" value="F:ATP binding"/>
    <property type="evidence" value="ECO:0007669"/>
    <property type="project" value="UniProtKB-KW"/>
</dbReference>
<sequence>MKYVLVSGGVISGIGKGVIGIYSEDEQHGEVFVLDDGGEVDLDLGNYERYLGITLTRENNITTGKIYQHVIERERRGDYLGKTVQVVPHLTDAIQDWIERVSCIPVDDTNQCPDVCIIELGGTVGDIESAPFIEAMRQLKRRAGKGNFMQIHVSLVPLVQGEQKTKPTQQSIRDVGRAGLAPDLIVCRCDVKLEKSTIDKVAMFCQVETEQVIAVHNVASTYHVPLLLHTQGIIPTIRKIIHLDEISIPQNLITQGTDIWSEWRNLTTQQDRFFESVNIVLVGKYTSLHDSYLSVIKSLEHSAMRCGKKLNLILVDASHLEDQARTDDPATFHKAWHGVCTAQGIIVPGGFGHRGTEGMIQAAKWARTKNVPFLGVCLGMQIAVIEFARNVCNMPNASSIEMDPQCKEPVVIFMPEIDPVNLGGTMRLGLRPTHFQDGTEWSKVRKMYNNKIVVQERHRHRYEVNPECIEKLQSQGLEFVGRDEKGERMEVIELKDHPWYVGVQFHPEYLSRVLAPSRPYLGFVASAAGCLEEISGNSPTYGTGKE</sequence>
<keyword evidence="7 9" id="KW-0665">Pyrimidine biosynthesis</keyword>
<evidence type="ECO:0000256" key="3">
    <source>
        <dbReference type="ARBA" id="ARBA00022598"/>
    </source>
</evidence>
<protein>
    <recommendedName>
        <fullName evidence="9">CTP synthase</fullName>
        <ecNumber evidence="9">6.3.4.2</ecNumber>
    </recommendedName>
    <alternativeName>
        <fullName evidence="9">UTP--ammonia ligase</fullName>
    </alternativeName>
</protein>
<dbReference type="CDD" id="cd03113">
    <property type="entry name" value="CTPS_N"/>
    <property type="match status" value="1"/>
</dbReference>
<evidence type="ECO:0000256" key="7">
    <source>
        <dbReference type="ARBA" id="ARBA00022975"/>
    </source>
</evidence>
<feature type="domain" description="CTP synthase N-terminal" evidence="11">
    <location>
        <begin position="26"/>
        <end position="242"/>
    </location>
</feature>
<keyword evidence="6 9" id="KW-0315">Glutamine amidotransferase</keyword>
<evidence type="ECO:0000256" key="1">
    <source>
        <dbReference type="ARBA" id="ARBA00005171"/>
    </source>
</evidence>
<evidence type="ECO:0000259" key="11">
    <source>
        <dbReference type="Pfam" id="PF06418"/>
    </source>
</evidence>
<keyword evidence="13" id="KW-1185">Reference proteome</keyword>
<dbReference type="CDD" id="cd01746">
    <property type="entry name" value="GATase1_CTP_Synthase"/>
    <property type="match status" value="1"/>
</dbReference>
<dbReference type="PROSITE" id="PS51273">
    <property type="entry name" value="GATASE_TYPE_1"/>
    <property type="match status" value="1"/>
</dbReference>
<evidence type="ECO:0000259" key="10">
    <source>
        <dbReference type="Pfam" id="PF00117"/>
    </source>
</evidence>
<dbReference type="InParanoid" id="N1JGX5"/>
<dbReference type="OrthoDB" id="1739076at2759"/>
<evidence type="ECO:0000256" key="8">
    <source>
        <dbReference type="ARBA" id="ARBA00047781"/>
    </source>
</evidence>
<comment type="catalytic activity">
    <reaction evidence="8 9">
        <text>UTP + L-glutamine + ATP + H2O = CTP + L-glutamate + ADP + phosphate + 2 H(+)</text>
        <dbReference type="Rhea" id="RHEA:26426"/>
        <dbReference type="ChEBI" id="CHEBI:15377"/>
        <dbReference type="ChEBI" id="CHEBI:15378"/>
        <dbReference type="ChEBI" id="CHEBI:29985"/>
        <dbReference type="ChEBI" id="CHEBI:30616"/>
        <dbReference type="ChEBI" id="CHEBI:37563"/>
        <dbReference type="ChEBI" id="CHEBI:43474"/>
        <dbReference type="ChEBI" id="CHEBI:46398"/>
        <dbReference type="ChEBI" id="CHEBI:58359"/>
        <dbReference type="ChEBI" id="CHEBI:456216"/>
        <dbReference type="EC" id="6.3.4.2"/>
    </reaction>
</comment>
<dbReference type="Gene3D" id="3.40.50.880">
    <property type="match status" value="1"/>
</dbReference>
<dbReference type="InterPro" id="IPR033828">
    <property type="entry name" value="GATase1_CTP_Synthase"/>
</dbReference>
<evidence type="ECO:0000256" key="9">
    <source>
        <dbReference type="RuleBase" id="RU810713"/>
    </source>
</evidence>
<dbReference type="GO" id="GO:0019856">
    <property type="term" value="P:pyrimidine nucleobase biosynthetic process"/>
    <property type="evidence" value="ECO:0007669"/>
    <property type="project" value="TreeGrafter"/>
</dbReference>
<dbReference type="GO" id="GO:0003883">
    <property type="term" value="F:CTP synthase activity"/>
    <property type="evidence" value="ECO:0007669"/>
    <property type="project" value="UniProtKB-UniRule"/>
</dbReference>
<comment type="function">
    <text evidence="9">Catalyzes the ATP-dependent amination of UTP to CTP with either L-glutamine or ammonia as the source of nitrogen.</text>
</comment>
<dbReference type="Gene3D" id="3.40.50.300">
    <property type="entry name" value="P-loop containing nucleotide triphosphate hydrolases"/>
    <property type="match status" value="1"/>
</dbReference>
<dbReference type="InterPro" id="IPR017456">
    <property type="entry name" value="CTP_synthase_N"/>
</dbReference>
<dbReference type="UniPathway" id="UPA00159">
    <property type="reaction ID" value="UER00277"/>
</dbReference>
<dbReference type="SUPFAM" id="SSF52317">
    <property type="entry name" value="Class I glutamine amidotransferase-like"/>
    <property type="match status" value="1"/>
</dbReference>
<dbReference type="NCBIfam" id="NF003792">
    <property type="entry name" value="PRK05380.1"/>
    <property type="match status" value="1"/>
</dbReference>
<dbReference type="eggNOG" id="KOG2387">
    <property type="taxonomic scope" value="Eukaryota"/>
</dbReference>
<dbReference type="NCBIfam" id="TIGR00337">
    <property type="entry name" value="PyrG"/>
    <property type="match status" value="1"/>
</dbReference>
<dbReference type="GO" id="GO:0097268">
    <property type="term" value="C:cytoophidium"/>
    <property type="evidence" value="ECO:0007669"/>
    <property type="project" value="TreeGrafter"/>
</dbReference>
<organism evidence="12 13">
    <name type="scientific">Blumeria graminis f. sp. hordei (strain DH14)</name>
    <name type="common">Barley powdery mildew</name>
    <name type="synonym">Oidium monilioides f. sp. hordei</name>
    <dbReference type="NCBI Taxonomy" id="546991"/>
    <lineage>
        <taxon>Eukaryota</taxon>
        <taxon>Fungi</taxon>
        <taxon>Dikarya</taxon>
        <taxon>Ascomycota</taxon>
        <taxon>Pezizomycotina</taxon>
        <taxon>Leotiomycetes</taxon>
        <taxon>Erysiphales</taxon>
        <taxon>Erysiphaceae</taxon>
        <taxon>Blumeria</taxon>
        <taxon>Blumeria hordei</taxon>
    </lineage>
</organism>
<dbReference type="GO" id="GO:0044210">
    <property type="term" value="P:'de novo' CTP biosynthetic process"/>
    <property type="evidence" value="ECO:0007669"/>
    <property type="project" value="UniProtKB-UniRule"/>
</dbReference>
<comment type="pathway">
    <text evidence="1 9">Pyrimidine metabolism; CTP biosynthesis via de novo pathway; CTP from UDP: step 2/2.</text>
</comment>
<evidence type="ECO:0000313" key="13">
    <source>
        <dbReference type="Proteomes" id="UP000015441"/>
    </source>
</evidence>
<proteinExistence type="inferred from homology"/>
<dbReference type="PANTHER" id="PTHR11550">
    <property type="entry name" value="CTP SYNTHASE"/>
    <property type="match status" value="1"/>
</dbReference>
<comment type="caution">
    <text evidence="12">The sequence shown here is derived from an EMBL/GenBank/DDBJ whole genome shotgun (WGS) entry which is preliminary data.</text>
</comment>
<dbReference type="Pfam" id="PF06418">
    <property type="entry name" value="CTP_synth_N"/>
    <property type="match status" value="1"/>
</dbReference>
<dbReference type="EMBL" id="CAUH01005874">
    <property type="protein sequence ID" value="CCU82129.1"/>
    <property type="molecule type" value="Genomic_DNA"/>
</dbReference>
<dbReference type="STRING" id="546991.N1JGX5"/>
<reference evidence="12 13" key="1">
    <citation type="journal article" date="2010" name="Science">
        <title>Genome expansion and gene loss in powdery mildew fungi reveal tradeoffs in extreme parasitism.</title>
        <authorList>
            <person name="Spanu P.D."/>
            <person name="Abbott J.C."/>
            <person name="Amselem J."/>
            <person name="Burgis T.A."/>
            <person name="Soanes D.M."/>
            <person name="Stueber K."/>
            <person name="Ver Loren van Themaat E."/>
            <person name="Brown J.K.M."/>
            <person name="Butcher S.A."/>
            <person name="Gurr S.J."/>
            <person name="Lebrun M.-H."/>
            <person name="Ridout C.J."/>
            <person name="Schulze-Lefert P."/>
            <person name="Talbot N.J."/>
            <person name="Ahmadinejad N."/>
            <person name="Ametz C."/>
            <person name="Barton G.R."/>
            <person name="Benjdia M."/>
            <person name="Bidzinski P."/>
            <person name="Bindschedler L.V."/>
            <person name="Both M."/>
            <person name="Brewer M.T."/>
            <person name="Cadle-Davidson L."/>
            <person name="Cadle-Davidson M.M."/>
            <person name="Collemare J."/>
            <person name="Cramer R."/>
            <person name="Frenkel O."/>
            <person name="Godfrey D."/>
            <person name="Harriman J."/>
            <person name="Hoede C."/>
            <person name="King B.C."/>
            <person name="Klages S."/>
            <person name="Kleemann J."/>
            <person name="Knoll D."/>
            <person name="Koti P.S."/>
            <person name="Kreplak J."/>
            <person name="Lopez-Ruiz F.J."/>
            <person name="Lu X."/>
            <person name="Maekawa T."/>
            <person name="Mahanil S."/>
            <person name="Micali C."/>
            <person name="Milgroom M.G."/>
            <person name="Montana G."/>
            <person name="Noir S."/>
            <person name="O'Connell R.J."/>
            <person name="Oberhaensli S."/>
            <person name="Parlange F."/>
            <person name="Pedersen C."/>
            <person name="Quesneville H."/>
            <person name="Reinhardt R."/>
            <person name="Rott M."/>
            <person name="Sacristan S."/>
            <person name="Schmidt S.M."/>
            <person name="Schoen M."/>
            <person name="Skamnioti P."/>
            <person name="Sommer H."/>
            <person name="Stephens A."/>
            <person name="Takahara H."/>
            <person name="Thordal-Christensen H."/>
            <person name="Vigouroux M."/>
            <person name="Wessling R."/>
            <person name="Wicker T."/>
            <person name="Panstruga R."/>
        </authorList>
    </citation>
    <scope>NUCLEOTIDE SEQUENCE [LARGE SCALE GENOMIC DNA]</scope>
    <source>
        <strain evidence="12">DH14</strain>
    </source>
</reference>
<comment type="similarity">
    <text evidence="2 9">Belongs to the CTP synthase family.</text>
</comment>
<name>N1JGX5_BLUG1</name>
<evidence type="ECO:0000256" key="4">
    <source>
        <dbReference type="ARBA" id="ARBA00022741"/>
    </source>
</evidence>
<keyword evidence="5 9" id="KW-0067">ATP-binding</keyword>
<keyword evidence="3 9" id="KW-0436">Ligase</keyword>
<dbReference type="FunFam" id="3.40.50.880:FF:000005">
    <property type="entry name" value="CTP synthase"/>
    <property type="match status" value="1"/>
</dbReference>
<keyword evidence="4 9" id="KW-0547">Nucleotide-binding</keyword>
<dbReference type="GO" id="GO:0042802">
    <property type="term" value="F:identical protein binding"/>
    <property type="evidence" value="ECO:0007669"/>
    <property type="project" value="TreeGrafter"/>
</dbReference>
<dbReference type="InterPro" id="IPR029062">
    <property type="entry name" value="Class_I_gatase-like"/>
</dbReference>
<dbReference type="Pfam" id="PF00117">
    <property type="entry name" value="GATase"/>
    <property type="match status" value="1"/>
</dbReference>
<accession>N1JGX5</accession>
<dbReference type="AlphaFoldDB" id="N1JGX5"/>
<dbReference type="FunCoup" id="N1JGX5">
    <property type="interactions" value="855"/>
</dbReference>
<dbReference type="InterPro" id="IPR027417">
    <property type="entry name" value="P-loop_NTPase"/>
</dbReference>
<dbReference type="HOGENOM" id="CLU_011675_5_0_1"/>
<evidence type="ECO:0000256" key="2">
    <source>
        <dbReference type="ARBA" id="ARBA00007533"/>
    </source>
</evidence>
<dbReference type="SUPFAM" id="SSF52540">
    <property type="entry name" value="P-loop containing nucleoside triphosphate hydrolases"/>
    <property type="match status" value="1"/>
</dbReference>
<gene>
    <name evidence="12" type="ORF">BGHDH14_bgh00854</name>
</gene>